<reference evidence="3" key="1">
    <citation type="journal article" date="2019" name="Microbiol. Immunol.">
        <title>Molecular and phenotypic characterization of Leptospira johnsonii sp. nov., Leptospira ellinghausenii sp. nov. and Leptospira ryugenii sp. nov. isolated from soil and water in Japan.</title>
        <authorList>
            <person name="Masuzawa T."/>
            <person name="Saito M."/>
            <person name="Nakao R."/>
            <person name="Nikaido Y."/>
            <person name="Matsumoto M."/>
            <person name="Ogawa M."/>
            <person name="Yokoyama M."/>
            <person name="Hidaka Y."/>
            <person name="Tomita J."/>
            <person name="Sakakibara K."/>
            <person name="Suzuki K."/>
            <person name="Yasuda S."/>
            <person name="Sato H."/>
            <person name="Yamaguchi M."/>
            <person name="Yoshida S.I."/>
            <person name="Koizumi N."/>
            <person name="Kawamura Y."/>
        </authorList>
    </citation>
    <scope>NUCLEOTIDE SEQUENCE [LARGE SCALE GENOMIC DNA]</scope>
    <source>
        <strain evidence="3">E18</strain>
    </source>
</reference>
<dbReference type="PANTHER" id="PTHR43755">
    <property type="match status" value="1"/>
</dbReference>
<dbReference type="EMBL" id="BFAZ01000008">
    <property type="protein sequence ID" value="GBF42381.1"/>
    <property type="molecule type" value="Genomic_DNA"/>
</dbReference>
<evidence type="ECO:0000259" key="1">
    <source>
        <dbReference type="Pfam" id="PF07992"/>
    </source>
</evidence>
<evidence type="ECO:0000313" key="2">
    <source>
        <dbReference type="EMBL" id="GBF42381.1"/>
    </source>
</evidence>
<dbReference type="Gene3D" id="3.50.50.100">
    <property type="match status" value="1"/>
</dbReference>
<dbReference type="SUPFAM" id="SSF51905">
    <property type="entry name" value="FAD/NAD(P)-binding domain"/>
    <property type="match status" value="2"/>
</dbReference>
<feature type="domain" description="FAD/NAD(P)-binding" evidence="1">
    <location>
        <begin position="3"/>
        <end position="291"/>
    </location>
</feature>
<dbReference type="Pfam" id="PF07992">
    <property type="entry name" value="Pyr_redox_2"/>
    <property type="match status" value="1"/>
</dbReference>
<name>A0A2P2DCM0_9LEPT</name>
<organism evidence="2 3">
    <name type="scientific">Leptospira ellinghausenii</name>
    <dbReference type="NCBI Taxonomy" id="1917822"/>
    <lineage>
        <taxon>Bacteria</taxon>
        <taxon>Pseudomonadati</taxon>
        <taxon>Spirochaetota</taxon>
        <taxon>Spirochaetia</taxon>
        <taxon>Leptospirales</taxon>
        <taxon>Leptospiraceae</taxon>
        <taxon>Leptospira</taxon>
    </lineage>
</organism>
<evidence type="ECO:0000313" key="3">
    <source>
        <dbReference type="Proteomes" id="UP000245206"/>
    </source>
</evidence>
<proteinExistence type="predicted"/>
<dbReference type="OrthoDB" id="9805710at2"/>
<dbReference type="InterPro" id="IPR036188">
    <property type="entry name" value="FAD/NAD-bd_sf"/>
</dbReference>
<dbReference type="GO" id="GO:0016491">
    <property type="term" value="F:oxidoreductase activity"/>
    <property type="evidence" value="ECO:0007669"/>
    <property type="project" value="InterPro"/>
</dbReference>
<sequence>MKRIVVLGSNFAGVTAAISTKRKLGNSVEVIVISPALNFLYVPSLIWVPFGIRKVKDITFPVEPMLVKKGVRFIHDRGTKVIPDRNVVLTEKHGEITYDYLVVATGASLNFEILPNLNPKENMIQCIVTPELAEKSALAFEEIVKNPGPVVVAATQGASCMGAAYEYLFNLDKYLRKRGVRKQVEITWVTPEPFLGHFGIGGIVGGQKMLEIFMKLYGIKWVTNATIQKIEKEKITLGDSTEIPYKMSMMIPPFLGADVMKNSTELVDEKGFVVTNEGYQHIKYKNVYAAGLAVEVIAPFKKCAAPFGVPKTGFPSDVMGKIVAENIKNDILGNGKFKTMPFGKIPGICIMDAGKKEVWILTNHLFKPRQFELMIPNMFYNFGKIMLEKYMLWKNKKGFVQLP</sequence>
<dbReference type="Proteomes" id="UP000245206">
    <property type="component" value="Unassembled WGS sequence"/>
</dbReference>
<dbReference type="InterPro" id="IPR023753">
    <property type="entry name" value="FAD/NAD-binding_dom"/>
</dbReference>
<comment type="caution">
    <text evidence="2">The sequence shown here is derived from an EMBL/GenBank/DDBJ whole genome shotgun (WGS) entry which is preliminary data.</text>
</comment>
<keyword evidence="3" id="KW-1185">Reference proteome</keyword>
<dbReference type="InterPro" id="IPR052541">
    <property type="entry name" value="SQRD"/>
</dbReference>
<dbReference type="AlphaFoldDB" id="A0A2P2DCM0"/>
<protein>
    <submittedName>
        <fullName evidence="2">NADH dehydrogenase</fullName>
    </submittedName>
</protein>
<dbReference type="RefSeq" id="WP_108959475.1">
    <property type="nucleotide sequence ID" value="NZ_BFAZ01000008.1"/>
</dbReference>
<gene>
    <name evidence="2" type="ORF">LPTSP2_16680</name>
</gene>
<accession>A0A2P2DCM0</accession>
<dbReference type="PANTHER" id="PTHR43755:SF1">
    <property type="entry name" value="FAD-DEPENDENT PYRIDINE NUCLEOTIDE-DISULPHIDE OXIDOREDUCTASE"/>
    <property type="match status" value="1"/>
</dbReference>